<dbReference type="CDD" id="cd06860">
    <property type="entry name" value="PX_SNX7_30_like"/>
    <property type="match status" value="1"/>
</dbReference>
<dbReference type="SUPFAM" id="SSF64268">
    <property type="entry name" value="PX domain"/>
    <property type="match status" value="1"/>
</dbReference>
<dbReference type="AlphaFoldDB" id="A0A834MJA7"/>
<dbReference type="InterPro" id="IPR027267">
    <property type="entry name" value="AH/BAR_dom_sf"/>
</dbReference>
<dbReference type="SUPFAM" id="SSF103657">
    <property type="entry name" value="BAR/IMD domain-like"/>
    <property type="match status" value="1"/>
</dbReference>
<keyword evidence="6" id="KW-0446">Lipid-binding</keyword>
<comment type="subcellular location">
    <subcellularLocation>
        <location evidence="2">Cytoplasm</location>
    </subcellularLocation>
    <subcellularLocation>
        <location evidence="1">Endomembrane system</location>
        <topology evidence="1">Peripheral membrane protein</topology>
    </subcellularLocation>
</comment>
<name>A0A834MJA7_RHYFE</name>
<dbReference type="InterPro" id="IPR001683">
    <property type="entry name" value="PX_dom"/>
</dbReference>
<proteinExistence type="inferred from homology"/>
<dbReference type="InterPro" id="IPR036871">
    <property type="entry name" value="PX_dom_sf"/>
</dbReference>
<evidence type="ECO:0000256" key="5">
    <source>
        <dbReference type="ARBA" id="ARBA00022490"/>
    </source>
</evidence>
<dbReference type="PROSITE" id="PS50195">
    <property type="entry name" value="PX"/>
    <property type="match status" value="1"/>
</dbReference>
<keyword evidence="4" id="KW-0813">Transport</keyword>
<dbReference type="PANTHER" id="PTHR45949:SF2">
    <property type="entry name" value="SORTING NEXIN-4"/>
    <property type="match status" value="1"/>
</dbReference>
<evidence type="ECO:0000256" key="7">
    <source>
        <dbReference type="ARBA" id="ARBA00023136"/>
    </source>
</evidence>
<evidence type="ECO:0000256" key="1">
    <source>
        <dbReference type="ARBA" id="ARBA00004184"/>
    </source>
</evidence>
<dbReference type="Gene3D" id="1.20.1270.60">
    <property type="entry name" value="Arfaptin homology (AH) domain/BAR domain"/>
    <property type="match status" value="1"/>
</dbReference>
<dbReference type="GO" id="GO:0035091">
    <property type="term" value="F:phosphatidylinositol binding"/>
    <property type="evidence" value="ECO:0007669"/>
    <property type="project" value="InterPro"/>
</dbReference>
<dbReference type="GO" id="GO:0061709">
    <property type="term" value="P:reticulophagy"/>
    <property type="evidence" value="ECO:0007669"/>
    <property type="project" value="TreeGrafter"/>
</dbReference>
<dbReference type="InterPro" id="IPR015404">
    <property type="entry name" value="Vps5_C"/>
</dbReference>
<evidence type="ECO:0000313" key="10">
    <source>
        <dbReference type="Proteomes" id="UP000625711"/>
    </source>
</evidence>
<feature type="domain" description="PX" evidence="8">
    <location>
        <begin position="72"/>
        <end position="193"/>
    </location>
</feature>
<organism evidence="9 10">
    <name type="scientific">Rhynchophorus ferrugineus</name>
    <name type="common">Red palm weevil</name>
    <name type="synonym">Curculio ferrugineus</name>
    <dbReference type="NCBI Taxonomy" id="354439"/>
    <lineage>
        <taxon>Eukaryota</taxon>
        <taxon>Metazoa</taxon>
        <taxon>Ecdysozoa</taxon>
        <taxon>Arthropoda</taxon>
        <taxon>Hexapoda</taxon>
        <taxon>Insecta</taxon>
        <taxon>Pterygota</taxon>
        <taxon>Neoptera</taxon>
        <taxon>Endopterygota</taxon>
        <taxon>Coleoptera</taxon>
        <taxon>Polyphaga</taxon>
        <taxon>Cucujiformia</taxon>
        <taxon>Curculionidae</taxon>
        <taxon>Dryophthorinae</taxon>
        <taxon>Rhynchophorus</taxon>
    </lineage>
</organism>
<reference evidence="9" key="1">
    <citation type="submission" date="2020-08" db="EMBL/GenBank/DDBJ databases">
        <title>Genome sequencing and assembly of the red palm weevil Rhynchophorus ferrugineus.</title>
        <authorList>
            <person name="Dias G.B."/>
            <person name="Bergman C.M."/>
            <person name="Manee M."/>
        </authorList>
    </citation>
    <scope>NUCLEOTIDE SEQUENCE</scope>
    <source>
        <strain evidence="9">AA-2017</strain>
        <tissue evidence="9">Whole larva</tissue>
    </source>
</reference>
<evidence type="ECO:0000313" key="9">
    <source>
        <dbReference type="EMBL" id="KAF7282225.1"/>
    </source>
</evidence>
<dbReference type="GO" id="GO:0000422">
    <property type="term" value="P:autophagy of mitochondrion"/>
    <property type="evidence" value="ECO:0007669"/>
    <property type="project" value="TreeGrafter"/>
</dbReference>
<evidence type="ECO:0000256" key="3">
    <source>
        <dbReference type="ARBA" id="ARBA00010883"/>
    </source>
</evidence>
<evidence type="ECO:0000256" key="2">
    <source>
        <dbReference type="ARBA" id="ARBA00004496"/>
    </source>
</evidence>
<dbReference type="SMART" id="SM00312">
    <property type="entry name" value="PX"/>
    <property type="match status" value="1"/>
</dbReference>
<dbReference type="Pfam" id="PF09325">
    <property type="entry name" value="Vps5"/>
    <property type="match status" value="1"/>
</dbReference>
<dbReference type="Proteomes" id="UP000625711">
    <property type="component" value="Unassembled WGS sequence"/>
</dbReference>
<comment type="similarity">
    <text evidence="3">Belongs to the sorting nexin family.</text>
</comment>
<keyword evidence="5" id="KW-0963">Cytoplasm</keyword>
<dbReference type="GO" id="GO:0034727">
    <property type="term" value="P:piecemeal microautophagy of the nucleus"/>
    <property type="evidence" value="ECO:0007669"/>
    <property type="project" value="TreeGrafter"/>
</dbReference>
<dbReference type="GO" id="GO:0005769">
    <property type="term" value="C:early endosome"/>
    <property type="evidence" value="ECO:0007669"/>
    <property type="project" value="TreeGrafter"/>
</dbReference>
<comment type="caution">
    <text evidence="9">The sequence shown here is derived from an EMBL/GenBank/DDBJ whole genome shotgun (WGS) entry which is preliminary data.</text>
</comment>
<dbReference type="GO" id="GO:0032456">
    <property type="term" value="P:endocytic recycling"/>
    <property type="evidence" value="ECO:0007669"/>
    <property type="project" value="TreeGrafter"/>
</dbReference>
<accession>A0A834MJA7</accession>
<dbReference type="Pfam" id="PF00787">
    <property type="entry name" value="PX"/>
    <property type="match status" value="1"/>
</dbReference>
<keyword evidence="10" id="KW-1185">Reference proteome</keyword>
<dbReference type="GO" id="GO:0015031">
    <property type="term" value="P:protein transport"/>
    <property type="evidence" value="ECO:0007669"/>
    <property type="project" value="TreeGrafter"/>
</dbReference>
<dbReference type="GO" id="GO:0000407">
    <property type="term" value="C:phagophore assembly site"/>
    <property type="evidence" value="ECO:0007669"/>
    <property type="project" value="TreeGrafter"/>
</dbReference>
<dbReference type="PANTHER" id="PTHR45949">
    <property type="entry name" value="SORTING NEXIN-4"/>
    <property type="match status" value="1"/>
</dbReference>
<evidence type="ECO:0000256" key="4">
    <source>
        <dbReference type="ARBA" id="ARBA00022448"/>
    </source>
</evidence>
<keyword evidence="7" id="KW-0472">Membrane</keyword>
<dbReference type="Gene3D" id="3.30.1520.10">
    <property type="entry name" value="Phox-like domain"/>
    <property type="match status" value="1"/>
</dbReference>
<evidence type="ECO:0000259" key="8">
    <source>
        <dbReference type="PROSITE" id="PS50195"/>
    </source>
</evidence>
<dbReference type="EMBL" id="JAACXV010000183">
    <property type="protein sequence ID" value="KAF7282225.1"/>
    <property type="molecule type" value="Genomic_DNA"/>
</dbReference>
<evidence type="ECO:0000256" key="6">
    <source>
        <dbReference type="ARBA" id="ARBA00023121"/>
    </source>
</evidence>
<dbReference type="OrthoDB" id="205639at2759"/>
<sequence>MASKNSAVLNVVSEQKEISSILKDNKDLDRSSICSGSTYDNDNSLVQSPSIESFSTIQDIENLSELNMDENSDLCVKIDNPEKHLETMETYITFRITTRVARIEFSDHEYVVRRRYNDFLWLRQKLLDCHPICIVPPLPAKHSLMGQLDRYSKDFILLRMKSLNVFITRICNHPILSCNEHFKIFLIANANDFASHRRKRNSSSSSSSSLLSFNQSASSHSSLKTRNIEFDKAKSYLSMLSDKLCSIEKISSRINKERNDLISEVNSFYPIFIAWSGCEPELTNILENIGNAIERSTSAQCALVHSYNNTMANPIKEFLQYIDVVQETLRKRESFQSAYETSLEELNKRHSEKDKLLATSQESGYSPGGFGLWKQSSCDDKLEKLGTCIPRLLKMVETSQDNLEMANECLRSDLDCWQQEKRQCIKKILLDFVAKQINFYEASVNAWEHVTNEITNENIARKATMSSTK</sequence>
<protein>
    <recommendedName>
        <fullName evidence="8">PX domain-containing protein</fullName>
    </recommendedName>
</protein>
<gene>
    <name evidence="9" type="ORF">GWI33_003025</name>
</gene>